<dbReference type="Proteomes" id="UP000824890">
    <property type="component" value="Unassembled WGS sequence"/>
</dbReference>
<dbReference type="EMBL" id="JAGKQM010000015">
    <property type="protein sequence ID" value="KAH0879009.1"/>
    <property type="molecule type" value="Genomic_DNA"/>
</dbReference>
<accession>A0ABQ7ZFU2</accession>
<proteinExistence type="predicted"/>
<reference evidence="1 2" key="1">
    <citation type="submission" date="2021-05" db="EMBL/GenBank/DDBJ databases">
        <title>Genome Assembly of Synthetic Allotetraploid Brassica napus Reveals Homoeologous Exchanges between Subgenomes.</title>
        <authorList>
            <person name="Davis J.T."/>
        </authorList>
    </citation>
    <scope>NUCLEOTIDE SEQUENCE [LARGE SCALE GENOMIC DNA]</scope>
    <source>
        <strain evidence="2">cv. Da-Ae</strain>
        <tissue evidence="1">Seedling</tissue>
    </source>
</reference>
<gene>
    <name evidence="1" type="ORF">HID58_066403</name>
</gene>
<sequence length="142" mass="15953">MFPSTGFRPKFQTQPWLANALVAAMKRAQAHQRRGVVVDSSSRLTKQLANPTAHSHPNHHSSFTSLHRPAISGLSIFLLPGLLHLPRVALTLLSYGDQRKFFGFSCARETGESRVGFFRSQFPRKGFEFQGLFSEALMVLFH</sequence>
<comment type="caution">
    <text evidence="1">The sequence shown here is derived from an EMBL/GenBank/DDBJ whole genome shotgun (WGS) entry which is preliminary data.</text>
</comment>
<keyword evidence="2" id="KW-1185">Reference proteome</keyword>
<organism evidence="1 2">
    <name type="scientific">Brassica napus</name>
    <name type="common">Rape</name>
    <dbReference type="NCBI Taxonomy" id="3708"/>
    <lineage>
        <taxon>Eukaryota</taxon>
        <taxon>Viridiplantae</taxon>
        <taxon>Streptophyta</taxon>
        <taxon>Embryophyta</taxon>
        <taxon>Tracheophyta</taxon>
        <taxon>Spermatophyta</taxon>
        <taxon>Magnoliopsida</taxon>
        <taxon>eudicotyledons</taxon>
        <taxon>Gunneridae</taxon>
        <taxon>Pentapetalae</taxon>
        <taxon>rosids</taxon>
        <taxon>malvids</taxon>
        <taxon>Brassicales</taxon>
        <taxon>Brassicaceae</taxon>
        <taxon>Brassiceae</taxon>
        <taxon>Brassica</taxon>
    </lineage>
</organism>
<evidence type="ECO:0000313" key="1">
    <source>
        <dbReference type="EMBL" id="KAH0879009.1"/>
    </source>
</evidence>
<evidence type="ECO:0000313" key="2">
    <source>
        <dbReference type="Proteomes" id="UP000824890"/>
    </source>
</evidence>
<name>A0ABQ7ZFU2_BRANA</name>
<protein>
    <submittedName>
        <fullName evidence="1">Uncharacterized protein</fullName>
    </submittedName>
</protein>